<feature type="transmembrane region" description="Helical" evidence="1">
    <location>
        <begin position="136"/>
        <end position="158"/>
    </location>
</feature>
<accession>A0A1Y2AG89</accession>
<dbReference type="Proteomes" id="UP000193642">
    <property type="component" value="Unassembled WGS sequence"/>
</dbReference>
<dbReference type="AlphaFoldDB" id="A0A1Y2AG89"/>
<keyword evidence="1" id="KW-1133">Transmembrane helix</keyword>
<feature type="transmembrane region" description="Helical" evidence="1">
    <location>
        <begin position="63"/>
        <end position="85"/>
    </location>
</feature>
<sequence length="309" mass="35369">MNNGNNTMNSSTTNNTTTNYANEFIAATITDFWITVASSTVLLASFLTIVWKDTSQFTKRYIFTGFNVLYVSMIFSNLLSVLFQYLHYQNTDLTPIVVYNCLCYFFSSIFQFLLVMYTCNRGIPVIKAVVPIVEKYLIIFLVLFGLLLISQYLFLVLSETTVHLVSDEQSLAIITNQNIAIDVLMGSFDFFVACIYFSYLYKNRNTGMNMKRLVILSRFGIASFIVLEFWLTSIVLGAQWSNEPEKQVSLLAFSVNLHISDLGPIMYLFVQLVMKWELYRDDQSGKSENGYVCQTNLKETVKDAETKLN</sequence>
<feature type="transmembrane region" description="Helical" evidence="1">
    <location>
        <begin position="97"/>
        <end position="115"/>
    </location>
</feature>
<feature type="transmembrane region" description="Helical" evidence="1">
    <location>
        <begin position="32"/>
        <end position="51"/>
    </location>
</feature>
<protein>
    <submittedName>
        <fullName evidence="2">Uncharacterized protein</fullName>
    </submittedName>
</protein>
<gene>
    <name evidence="2" type="ORF">BCR33DRAFT_217609</name>
</gene>
<feature type="transmembrane region" description="Helical" evidence="1">
    <location>
        <begin position="213"/>
        <end position="236"/>
    </location>
</feature>
<keyword evidence="1" id="KW-0472">Membrane</keyword>
<evidence type="ECO:0000313" key="3">
    <source>
        <dbReference type="Proteomes" id="UP000193642"/>
    </source>
</evidence>
<proteinExistence type="predicted"/>
<feature type="transmembrane region" description="Helical" evidence="1">
    <location>
        <begin position="248"/>
        <end position="270"/>
    </location>
</feature>
<feature type="transmembrane region" description="Helical" evidence="1">
    <location>
        <begin position="178"/>
        <end position="201"/>
    </location>
</feature>
<keyword evidence="1" id="KW-0812">Transmembrane</keyword>
<dbReference type="EMBL" id="MCGO01000218">
    <property type="protein sequence ID" value="ORY20965.1"/>
    <property type="molecule type" value="Genomic_DNA"/>
</dbReference>
<evidence type="ECO:0000313" key="2">
    <source>
        <dbReference type="EMBL" id="ORY20965.1"/>
    </source>
</evidence>
<name>A0A1Y2AG89_9FUNG</name>
<evidence type="ECO:0000256" key="1">
    <source>
        <dbReference type="SAM" id="Phobius"/>
    </source>
</evidence>
<reference evidence="2 3" key="1">
    <citation type="submission" date="2016-07" db="EMBL/GenBank/DDBJ databases">
        <title>Pervasive Adenine N6-methylation of Active Genes in Fungi.</title>
        <authorList>
            <consortium name="DOE Joint Genome Institute"/>
            <person name="Mondo S.J."/>
            <person name="Dannebaum R.O."/>
            <person name="Kuo R.C."/>
            <person name="Labutti K."/>
            <person name="Haridas S."/>
            <person name="Kuo A."/>
            <person name="Salamov A."/>
            <person name="Ahrendt S.R."/>
            <person name="Lipzen A."/>
            <person name="Sullivan W."/>
            <person name="Andreopoulos W.B."/>
            <person name="Clum A."/>
            <person name="Lindquist E."/>
            <person name="Daum C."/>
            <person name="Ramamoorthy G.K."/>
            <person name="Gryganskyi A."/>
            <person name="Culley D."/>
            <person name="Magnuson J.K."/>
            <person name="James T.Y."/>
            <person name="O'Malley M.A."/>
            <person name="Stajich J.E."/>
            <person name="Spatafora J.W."/>
            <person name="Visel A."/>
            <person name="Grigoriev I.V."/>
        </authorList>
    </citation>
    <scope>NUCLEOTIDE SEQUENCE [LARGE SCALE GENOMIC DNA]</scope>
    <source>
        <strain evidence="2 3">JEL800</strain>
    </source>
</reference>
<organism evidence="2 3">
    <name type="scientific">Rhizoclosmatium globosum</name>
    <dbReference type="NCBI Taxonomy" id="329046"/>
    <lineage>
        <taxon>Eukaryota</taxon>
        <taxon>Fungi</taxon>
        <taxon>Fungi incertae sedis</taxon>
        <taxon>Chytridiomycota</taxon>
        <taxon>Chytridiomycota incertae sedis</taxon>
        <taxon>Chytridiomycetes</taxon>
        <taxon>Chytridiales</taxon>
        <taxon>Chytriomycetaceae</taxon>
        <taxon>Rhizoclosmatium</taxon>
    </lineage>
</organism>
<keyword evidence="3" id="KW-1185">Reference proteome</keyword>
<comment type="caution">
    <text evidence="2">The sequence shown here is derived from an EMBL/GenBank/DDBJ whole genome shotgun (WGS) entry which is preliminary data.</text>
</comment>